<evidence type="ECO:0000256" key="1">
    <source>
        <dbReference type="ARBA" id="ARBA00023157"/>
    </source>
</evidence>
<dbReference type="InterPro" id="IPR036939">
    <property type="entry name" value="Cu2_ascorb_mOase_N_sf"/>
</dbReference>
<reference evidence="6" key="1">
    <citation type="submission" date="2020-12" db="EMBL/GenBank/DDBJ databases">
        <authorList>
            <person name="Iha C."/>
        </authorList>
    </citation>
    <scope>NUCLEOTIDE SEQUENCE</scope>
</reference>
<evidence type="ECO:0000313" key="7">
    <source>
        <dbReference type="Proteomes" id="UP000708148"/>
    </source>
</evidence>
<proteinExistence type="predicted"/>
<evidence type="ECO:0000259" key="5">
    <source>
        <dbReference type="Pfam" id="PF24784"/>
    </source>
</evidence>
<keyword evidence="1" id="KW-1015">Disulfide bond</keyword>
<dbReference type="Pfam" id="PF03712">
    <property type="entry name" value="Cu2_monoox_C"/>
    <property type="match status" value="1"/>
</dbReference>
<keyword evidence="7" id="KW-1185">Reference proteome</keyword>
<keyword evidence="2" id="KW-0325">Glycoprotein</keyword>
<feature type="domain" description="Copper type II ascorbate-dependent monooxygenase N-terminal" evidence="3">
    <location>
        <begin position="221"/>
        <end position="336"/>
    </location>
</feature>
<dbReference type="InterPro" id="IPR000945">
    <property type="entry name" value="DBH-like"/>
</dbReference>
<comment type="caution">
    <text evidence="6">The sequence shown here is derived from an EMBL/GenBank/DDBJ whole genome shotgun (WGS) entry which is preliminary data.</text>
</comment>
<gene>
    <name evidence="6" type="ORF">OSTQU699_LOCUS2826</name>
</gene>
<sequence>MCIDTAEARGEPVFCVHRQHHTVAHEAASPRAHTSIIWQRRVGRRRPQAASAMALHTRHCLFAAVLLFALSACGGLQHYRSRLPNGDFVPCPPDHDCAGETCVGVGHMSCDGGVVTPERNPFGQDFELEGRFWTRDLCEKDSDGDGFTNGEELGDPCCVWHQGVSLPLWMTAAEWDISHPGFVSSRPDQPVDREALCKDTPVLAADTFFNDAEREVTTDFLINEHVIRSQETVYDYVRFNFPEDETYHMVGVEPIVDNEEMVHHFIMYACSAPTNSPGALIPNRQEMDTQCEESIYLWGPGNGNFSAPKNAGILVGKGTGRLGFELEIHYDNPLEKEGQTDASGVRVHLTPDLRPDEIGILWAGSIVSVGQIPPKERSVFSTTVCQLKIDEAAAPGGITVYANAPHMHFLGSRLWTDILRVKSEDQQTGGRFVTDLNQLEKVKELSREDAYDFNVQRTIPTAALKLRNGDFLATTCVYDSNGRDVYTLGGLGSYDEMCVNFLSYYPAAATDVLLYCSGPRYFGTSLPKSVSSVHEIADISGVGTAIPKWRQAYLSKDIPCIPTNYTSVDITRPERSPNFWQEANKVCGEMLPSGDWSCSTECAKLLYNHLGCALLEDAVSGDGKTLSMLGSPMEIMVESSCKEEFMKIYEAEGLPIEVGSAPILDQSVANDAVEQQSAEGESAAGLPWIAGGGLAAAAMLTLAAVL</sequence>
<dbReference type="EMBL" id="CAJHUC010000662">
    <property type="protein sequence ID" value="CAD7697465.1"/>
    <property type="molecule type" value="Genomic_DNA"/>
</dbReference>
<protein>
    <recommendedName>
        <fullName evidence="8">Copper type II ascorbate-dependent monooxygenase C-terminal domain-containing protein</fullName>
    </recommendedName>
</protein>
<feature type="domain" description="Temptin Cys/Cys disulfide" evidence="5">
    <location>
        <begin position="75"/>
        <end position="181"/>
    </location>
</feature>
<name>A0A8S1IRC3_9CHLO</name>
<dbReference type="InterPro" id="IPR014784">
    <property type="entry name" value="Cu2_ascorb_mOase-like_C"/>
</dbReference>
<dbReference type="InterPro" id="IPR057626">
    <property type="entry name" value="S-S_Temptin"/>
</dbReference>
<feature type="domain" description="Copper type II ascorbate-dependent monooxygenase C-terminal" evidence="4">
    <location>
        <begin position="359"/>
        <end position="510"/>
    </location>
</feature>
<evidence type="ECO:0000313" key="6">
    <source>
        <dbReference type="EMBL" id="CAD7697465.1"/>
    </source>
</evidence>
<dbReference type="Gene3D" id="2.60.120.310">
    <property type="entry name" value="Copper type II, ascorbate-dependent monooxygenase, N-terminal domain"/>
    <property type="match status" value="1"/>
</dbReference>
<dbReference type="InterPro" id="IPR008977">
    <property type="entry name" value="PHM/PNGase_F_dom_sf"/>
</dbReference>
<dbReference type="OrthoDB" id="2013249at2759"/>
<dbReference type="Pfam" id="PF01082">
    <property type="entry name" value="Cu2_monooxygen"/>
    <property type="match status" value="1"/>
</dbReference>
<dbReference type="SUPFAM" id="SSF49742">
    <property type="entry name" value="PHM/PNGase F"/>
    <property type="match status" value="2"/>
</dbReference>
<dbReference type="InterPro" id="IPR000323">
    <property type="entry name" value="Cu2_ascorb_mOase_N"/>
</dbReference>
<evidence type="ECO:0000259" key="4">
    <source>
        <dbReference type="Pfam" id="PF03712"/>
    </source>
</evidence>
<dbReference type="GO" id="GO:0005507">
    <property type="term" value="F:copper ion binding"/>
    <property type="evidence" value="ECO:0007669"/>
    <property type="project" value="InterPro"/>
</dbReference>
<dbReference type="Gene3D" id="2.60.120.230">
    <property type="match status" value="1"/>
</dbReference>
<evidence type="ECO:0008006" key="8">
    <source>
        <dbReference type="Google" id="ProtNLM"/>
    </source>
</evidence>
<dbReference type="AlphaFoldDB" id="A0A8S1IRC3"/>
<evidence type="ECO:0000256" key="2">
    <source>
        <dbReference type="ARBA" id="ARBA00023180"/>
    </source>
</evidence>
<evidence type="ECO:0000259" key="3">
    <source>
        <dbReference type="Pfam" id="PF01082"/>
    </source>
</evidence>
<dbReference type="PANTHER" id="PTHR10157:SF23">
    <property type="entry name" value="MOXD1 HOMOLOG 1"/>
    <property type="match status" value="1"/>
</dbReference>
<dbReference type="Proteomes" id="UP000708148">
    <property type="component" value="Unassembled WGS sequence"/>
</dbReference>
<dbReference type="GO" id="GO:0004500">
    <property type="term" value="F:dopamine beta-monooxygenase activity"/>
    <property type="evidence" value="ECO:0007669"/>
    <property type="project" value="InterPro"/>
</dbReference>
<dbReference type="Pfam" id="PF24784">
    <property type="entry name" value="Temptin_C"/>
    <property type="match status" value="1"/>
</dbReference>
<dbReference type="PANTHER" id="PTHR10157">
    <property type="entry name" value="DOPAMINE BETA HYDROXYLASE RELATED"/>
    <property type="match status" value="1"/>
</dbReference>
<accession>A0A8S1IRC3</accession>
<dbReference type="InterPro" id="IPR024548">
    <property type="entry name" value="Cu2_monoox_C"/>
</dbReference>
<organism evidence="6 7">
    <name type="scientific">Ostreobium quekettii</name>
    <dbReference type="NCBI Taxonomy" id="121088"/>
    <lineage>
        <taxon>Eukaryota</taxon>
        <taxon>Viridiplantae</taxon>
        <taxon>Chlorophyta</taxon>
        <taxon>core chlorophytes</taxon>
        <taxon>Ulvophyceae</taxon>
        <taxon>TCBD clade</taxon>
        <taxon>Bryopsidales</taxon>
        <taxon>Ostreobineae</taxon>
        <taxon>Ostreobiaceae</taxon>
        <taxon>Ostreobium</taxon>
    </lineage>
</organism>